<evidence type="ECO:0000313" key="1">
    <source>
        <dbReference type="EMBL" id="AKD03868.1"/>
    </source>
</evidence>
<name>A0A0E3ZEN4_9BACT</name>
<dbReference type="EMBL" id="CP009621">
    <property type="protein sequence ID" value="AKD03868.1"/>
    <property type="molecule type" value="Genomic_DNA"/>
</dbReference>
<dbReference type="PANTHER" id="PTHR36529:SF1">
    <property type="entry name" value="GLYCOSYLTRANSFERASE"/>
    <property type="match status" value="1"/>
</dbReference>
<dbReference type="InterPro" id="IPR029044">
    <property type="entry name" value="Nucleotide-diphossugar_trans"/>
</dbReference>
<dbReference type="AlphaFoldDB" id="A0A0E3ZEN4"/>
<sequence>MEQNKLLMLFVRNPELGKVKTRLAASVGPEKALEVYLHLLQHTKLVTQNLSVDKLVYYTNEVNQDDLWPNDKYEKRIQPAGDLGEKMQAAFAAAFLEGYTSVVIVGSDCLQLTQEIIADAFKKLETHEVVVGPALDGGYYLLGMNCLYPQLFQNKRWSTEHVFQETLQDLQHLHIHYALLPRLSDVDHLEDLDEDLQETFGF</sequence>
<reference evidence="1 2" key="1">
    <citation type="journal article" date="2015" name="Sci. Rep.">
        <title>Unraveling adaptation of Pontibacter korlensis to radiation and infertility in desert through complete genome and comparative transcriptomic analysis.</title>
        <authorList>
            <person name="Dai J."/>
            <person name="Dai W."/>
            <person name="Qiu C."/>
            <person name="Yang Z."/>
            <person name="Zhang Y."/>
            <person name="Zhou M."/>
            <person name="Zhang L."/>
            <person name="Fang C."/>
            <person name="Gao Q."/>
            <person name="Yang Q."/>
            <person name="Li X."/>
            <person name="Wang Z."/>
            <person name="Wang Z."/>
            <person name="Jia Z."/>
            <person name="Chen X."/>
        </authorList>
    </citation>
    <scope>NUCLEOTIDE SEQUENCE [LARGE SCALE GENOMIC DNA]</scope>
    <source>
        <strain evidence="1 2">X14-1T</strain>
    </source>
</reference>
<dbReference type="PANTHER" id="PTHR36529">
    <property type="entry name" value="SLL1095 PROTEIN"/>
    <property type="match status" value="1"/>
</dbReference>
<dbReference type="Proteomes" id="UP000033109">
    <property type="component" value="Chromosome"/>
</dbReference>
<dbReference type="KEGG" id="pko:PKOR_13035"/>
<dbReference type="HOGENOM" id="CLU_075662_2_0_10"/>
<dbReference type="RefSeq" id="WP_046311296.1">
    <property type="nucleotide sequence ID" value="NZ_CBCSCY010000003.1"/>
</dbReference>
<keyword evidence="1" id="KW-0808">Transferase</keyword>
<protein>
    <submittedName>
        <fullName evidence="1">Glycosyltransferase</fullName>
    </submittedName>
</protein>
<gene>
    <name evidence="1" type="ORF">PKOR_13035</name>
</gene>
<dbReference type="Gene3D" id="3.90.550.10">
    <property type="entry name" value="Spore Coat Polysaccharide Biosynthesis Protein SpsA, Chain A"/>
    <property type="match status" value="1"/>
</dbReference>
<dbReference type="STRING" id="400092.PKOR_13035"/>
<organism evidence="1 2">
    <name type="scientific">Pontibacter korlensis</name>
    <dbReference type="NCBI Taxonomy" id="400092"/>
    <lineage>
        <taxon>Bacteria</taxon>
        <taxon>Pseudomonadati</taxon>
        <taxon>Bacteroidota</taxon>
        <taxon>Cytophagia</taxon>
        <taxon>Cytophagales</taxon>
        <taxon>Hymenobacteraceae</taxon>
        <taxon>Pontibacter</taxon>
    </lineage>
</organism>
<keyword evidence="2" id="KW-1185">Reference proteome</keyword>
<dbReference type="Pfam" id="PF09837">
    <property type="entry name" value="DUF2064"/>
    <property type="match status" value="1"/>
</dbReference>
<dbReference type="GO" id="GO:0016740">
    <property type="term" value="F:transferase activity"/>
    <property type="evidence" value="ECO:0007669"/>
    <property type="project" value="UniProtKB-KW"/>
</dbReference>
<accession>A0A0E3ZEN4</accession>
<dbReference type="InterPro" id="IPR018641">
    <property type="entry name" value="Trfase_1_rSAM/seldom-assoc"/>
</dbReference>
<proteinExistence type="predicted"/>
<evidence type="ECO:0000313" key="2">
    <source>
        <dbReference type="Proteomes" id="UP000033109"/>
    </source>
</evidence>
<dbReference type="SUPFAM" id="SSF53448">
    <property type="entry name" value="Nucleotide-diphospho-sugar transferases"/>
    <property type="match status" value="1"/>
</dbReference>
<dbReference type="NCBIfam" id="TIGR04282">
    <property type="entry name" value="glyco_like_cofC"/>
    <property type="match status" value="1"/>
</dbReference>
<dbReference type="PATRIC" id="fig|400092.3.peg.2846"/>
<dbReference type="OrthoDB" id="9798250at2"/>